<evidence type="ECO:0000313" key="1">
    <source>
        <dbReference type="EMBL" id="EJW91872.1"/>
    </source>
</evidence>
<dbReference type="EMBL" id="AMCI01007893">
    <property type="protein sequence ID" value="EJW91872.1"/>
    <property type="molecule type" value="Genomic_DNA"/>
</dbReference>
<reference evidence="1" key="1">
    <citation type="journal article" date="2012" name="PLoS ONE">
        <title>Gene sets for utilization of primary and secondary nutrition supplies in the distal gut of endangered iberian lynx.</title>
        <authorList>
            <person name="Alcaide M."/>
            <person name="Messina E."/>
            <person name="Richter M."/>
            <person name="Bargiela R."/>
            <person name="Peplies J."/>
            <person name="Huws S.A."/>
            <person name="Newbold C.J."/>
            <person name="Golyshin P.N."/>
            <person name="Simon M.A."/>
            <person name="Lopez G."/>
            <person name="Yakimov M.M."/>
            <person name="Ferrer M."/>
        </authorList>
    </citation>
    <scope>NUCLEOTIDE SEQUENCE</scope>
</reference>
<accession>J9FQL7</accession>
<sequence>MPKWLTKTAHGPLEVLHGVVTEQSYIHISCFEHLQSLPHCFHTSGSHAFSKGNRYVIMRKKRTEFPQAIRSLTGDIGQNGIWKFLQYIFRFLSFRG</sequence>
<name>J9FQL7_9ZZZZ</name>
<gene>
    <name evidence="1" type="ORF">EVA_20021</name>
</gene>
<dbReference type="AlphaFoldDB" id="J9FQL7"/>
<proteinExistence type="predicted"/>
<organism evidence="1">
    <name type="scientific">gut metagenome</name>
    <dbReference type="NCBI Taxonomy" id="749906"/>
    <lineage>
        <taxon>unclassified sequences</taxon>
        <taxon>metagenomes</taxon>
        <taxon>organismal metagenomes</taxon>
    </lineage>
</organism>
<protein>
    <submittedName>
        <fullName evidence="1">Uncharacterized protein</fullName>
    </submittedName>
</protein>
<comment type="caution">
    <text evidence="1">The sequence shown here is derived from an EMBL/GenBank/DDBJ whole genome shotgun (WGS) entry which is preliminary data.</text>
</comment>